<evidence type="ECO:0000313" key="2">
    <source>
        <dbReference type="EMBL" id="MBM6662968.1"/>
    </source>
</evidence>
<feature type="compositionally biased region" description="Basic and acidic residues" evidence="1">
    <location>
        <begin position="499"/>
        <end position="509"/>
    </location>
</feature>
<dbReference type="InterPro" id="IPR011050">
    <property type="entry name" value="Pectin_lyase_fold/virulence"/>
</dbReference>
<dbReference type="Gene3D" id="2.160.20.10">
    <property type="entry name" value="Single-stranded right-handed beta-helix, Pectin lyase-like"/>
    <property type="match status" value="1"/>
</dbReference>
<dbReference type="EMBL" id="JACJJL010000037">
    <property type="protein sequence ID" value="MBM6662968.1"/>
    <property type="molecule type" value="Genomic_DNA"/>
</dbReference>
<reference evidence="2 3" key="1">
    <citation type="journal article" date="2021" name="Sci. Rep.">
        <title>The distribution of antibiotic resistance genes in chicken gut microbiota commensals.</title>
        <authorList>
            <person name="Juricova H."/>
            <person name="Matiasovicova J."/>
            <person name="Kubasova T."/>
            <person name="Cejkova D."/>
            <person name="Rychlik I."/>
        </authorList>
    </citation>
    <scope>NUCLEOTIDE SEQUENCE [LARGE SCALE GENOMIC DNA]</scope>
    <source>
        <strain evidence="2 3">An819</strain>
    </source>
</reference>
<name>A0A938WQ48_9BACT</name>
<organism evidence="2 3">
    <name type="scientific">Marseilla massiliensis</name>
    <dbReference type="NCBI Taxonomy" id="1841864"/>
    <lineage>
        <taxon>Bacteria</taxon>
        <taxon>Pseudomonadati</taxon>
        <taxon>Bacteroidota</taxon>
        <taxon>Bacteroidia</taxon>
        <taxon>Bacteroidales</taxon>
        <taxon>Prevotellaceae</taxon>
        <taxon>Marseilla</taxon>
    </lineage>
</organism>
<dbReference type="Proteomes" id="UP000764045">
    <property type="component" value="Unassembled WGS sequence"/>
</dbReference>
<evidence type="ECO:0000313" key="3">
    <source>
        <dbReference type="Proteomes" id="UP000764045"/>
    </source>
</evidence>
<comment type="caution">
    <text evidence="2">The sequence shown here is derived from an EMBL/GenBank/DDBJ whole genome shotgun (WGS) entry which is preliminary data.</text>
</comment>
<dbReference type="InterPro" id="IPR012334">
    <property type="entry name" value="Pectin_lyas_fold"/>
</dbReference>
<dbReference type="AlphaFoldDB" id="A0A938WQ48"/>
<keyword evidence="3" id="KW-1185">Reference proteome</keyword>
<dbReference type="SUPFAM" id="SSF51126">
    <property type="entry name" value="Pectin lyase-like"/>
    <property type="match status" value="1"/>
</dbReference>
<evidence type="ECO:0000256" key="1">
    <source>
        <dbReference type="SAM" id="MobiDB-lite"/>
    </source>
</evidence>
<accession>A0A938WQ48</accession>
<proteinExistence type="predicted"/>
<protein>
    <submittedName>
        <fullName evidence="2">Right-handed parallel beta-helix repeat-containing protein</fullName>
    </submittedName>
</protein>
<feature type="region of interest" description="Disordered" evidence="1">
    <location>
        <begin position="480"/>
        <end position="509"/>
    </location>
</feature>
<feature type="compositionally biased region" description="Polar residues" evidence="1">
    <location>
        <begin position="480"/>
        <end position="498"/>
    </location>
</feature>
<dbReference type="RefSeq" id="WP_205111911.1">
    <property type="nucleotide sequence ID" value="NZ_JACJJL010000037.1"/>
</dbReference>
<gene>
    <name evidence="2" type="ORF">H6B30_14665</name>
</gene>
<sequence length="509" mass="54149">MTKSLRILAIIAAVCCYAQWIDARVYYVKTDGTGNGDSWQEAAGDLDEMMEKASSGDEIWIAKGVYKPTRLIKASKKNSRAFVLKDGVSLYGGFAGNESSIAQREKGWQAYSFTNETVLSGDDDVEDVWTRTFMNATDYLYGWEVENNMIPGTENNSNHILYSSSTLEHPTTINGITLKGGNACVWNVKAAGGAVYASGNVRIESCKVMENSAYFTAESAAPHTLGGAVYLDGSDGAAITDCLFARNYSHSSYGAGVGGAVYAKGTNIERCTFEECVALDNGGAVYNDGGTLKDCTFTNCYAAAGGAVYNDGYIDNCKAYGCKALKGGAIYNLGTVRNTIVANCKADTRQYGDDNGGKGGGIYNQSGWVDNVAAFNNLSYQGGGIFVENGKLTNVTALNNEAIDTAHEPNVAFGETASEAGNTENSIFSKDTEMSNFNNPTTFTGMASNDDQLNIICKPTGTWPTGHHWPGKAIATTRHQASGTGLQSLPTTAKLGTSTDRKREGVTAE</sequence>